<evidence type="ECO:0000256" key="8">
    <source>
        <dbReference type="PROSITE-ProRule" id="PRU01360"/>
    </source>
</evidence>
<dbReference type="Pfam" id="PF07715">
    <property type="entry name" value="Plug"/>
    <property type="match status" value="1"/>
</dbReference>
<evidence type="ECO:0000313" key="14">
    <source>
        <dbReference type="Proteomes" id="UP000530060"/>
    </source>
</evidence>
<protein>
    <submittedName>
        <fullName evidence="13">Ferric enterobactin receptor</fullName>
    </submittedName>
</protein>
<dbReference type="PANTHER" id="PTHR47234:SF3">
    <property type="entry name" value="SECRETIN_TONB SHORT N-TERMINAL DOMAIN-CONTAINING PROTEIN"/>
    <property type="match status" value="1"/>
</dbReference>
<dbReference type="SUPFAM" id="SSF56935">
    <property type="entry name" value="Porins"/>
    <property type="match status" value="1"/>
</dbReference>
<name>A0A6V6YM04_9FLAO</name>
<dbReference type="Gene3D" id="2.60.40.1120">
    <property type="entry name" value="Carboxypeptidase-like, regulatory domain"/>
    <property type="match status" value="1"/>
</dbReference>
<keyword evidence="2 8" id="KW-0813">Transport</keyword>
<dbReference type="PANTHER" id="PTHR47234">
    <property type="match status" value="1"/>
</dbReference>
<evidence type="ECO:0000313" key="13">
    <source>
        <dbReference type="EMBL" id="CAD0000510.1"/>
    </source>
</evidence>
<evidence type="ECO:0000256" key="9">
    <source>
        <dbReference type="RuleBase" id="RU003357"/>
    </source>
</evidence>
<evidence type="ECO:0000256" key="5">
    <source>
        <dbReference type="ARBA" id="ARBA00023077"/>
    </source>
</evidence>
<keyword evidence="5 9" id="KW-0798">TonB box</keyword>
<evidence type="ECO:0000259" key="11">
    <source>
        <dbReference type="Pfam" id="PF00593"/>
    </source>
</evidence>
<dbReference type="Proteomes" id="UP000530060">
    <property type="component" value="Unassembled WGS sequence"/>
</dbReference>
<keyword evidence="13" id="KW-0675">Receptor</keyword>
<dbReference type="AlphaFoldDB" id="A0A6V6YM04"/>
<comment type="similarity">
    <text evidence="8 9">Belongs to the TonB-dependent receptor family.</text>
</comment>
<dbReference type="PROSITE" id="PS51257">
    <property type="entry name" value="PROKAR_LIPOPROTEIN"/>
    <property type="match status" value="1"/>
</dbReference>
<proteinExistence type="inferred from homology"/>
<feature type="domain" description="TonB-dependent receptor plug" evidence="12">
    <location>
        <begin position="117"/>
        <end position="239"/>
    </location>
</feature>
<evidence type="ECO:0000256" key="3">
    <source>
        <dbReference type="ARBA" id="ARBA00022452"/>
    </source>
</evidence>
<keyword evidence="10" id="KW-0732">Signal</keyword>
<keyword evidence="6 8" id="KW-0472">Membrane</keyword>
<organism evidence="13 14">
    <name type="scientific">Flavobacterium salmonis</name>
    <dbReference type="NCBI Taxonomy" id="2654844"/>
    <lineage>
        <taxon>Bacteria</taxon>
        <taxon>Pseudomonadati</taxon>
        <taxon>Bacteroidota</taxon>
        <taxon>Flavobacteriia</taxon>
        <taxon>Flavobacteriales</taxon>
        <taxon>Flavobacteriaceae</taxon>
        <taxon>Flavobacterium</taxon>
    </lineage>
</organism>
<dbReference type="SUPFAM" id="SSF49464">
    <property type="entry name" value="Carboxypeptidase regulatory domain-like"/>
    <property type="match status" value="1"/>
</dbReference>
<feature type="domain" description="TonB-dependent receptor-like beta-barrel" evidence="11">
    <location>
        <begin position="414"/>
        <end position="847"/>
    </location>
</feature>
<feature type="signal peptide" evidence="10">
    <location>
        <begin position="1"/>
        <end position="22"/>
    </location>
</feature>
<evidence type="ECO:0000256" key="7">
    <source>
        <dbReference type="ARBA" id="ARBA00023237"/>
    </source>
</evidence>
<gene>
    <name evidence="13" type="ORF">FLAT13_00055</name>
</gene>
<evidence type="ECO:0000256" key="6">
    <source>
        <dbReference type="ARBA" id="ARBA00023136"/>
    </source>
</evidence>
<dbReference type="InterPro" id="IPR039426">
    <property type="entry name" value="TonB-dep_rcpt-like"/>
</dbReference>
<dbReference type="Gene3D" id="2.170.130.10">
    <property type="entry name" value="TonB-dependent receptor, plug domain"/>
    <property type="match status" value="1"/>
</dbReference>
<evidence type="ECO:0000259" key="12">
    <source>
        <dbReference type="Pfam" id="PF07715"/>
    </source>
</evidence>
<dbReference type="CDD" id="cd01347">
    <property type="entry name" value="ligand_gated_channel"/>
    <property type="match status" value="1"/>
</dbReference>
<evidence type="ECO:0000256" key="10">
    <source>
        <dbReference type="SAM" id="SignalP"/>
    </source>
</evidence>
<dbReference type="GO" id="GO:0009279">
    <property type="term" value="C:cell outer membrane"/>
    <property type="evidence" value="ECO:0007669"/>
    <property type="project" value="UniProtKB-SubCell"/>
</dbReference>
<dbReference type="InterPro" id="IPR036942">
    <property type="entry name" value="Beta-barrel_TonB_sf"/>
</dbReference>
<comment type="subcellular location">
    <subcellularLocation>
        <location evidence="1 8">Cell outer membrane</location>
        <topology evidence="1 8">Multi-pass membrane protein</topology>
    </subcellularLocation>
</comment>
<evidence type="ECO:0000256" key="1">
    <source>
        <dbReference type="ARBA" id="ARBA00004571"/>
    </source>
</evidence>
<sequence length="887" mass="97668">MRKKLKLIITLIFTLSCSLFFAQNHEINGTVTNENGDPLEFATVLIKGSQTSVTTDTSGKFKITSSTNSPSLIVSLLGYIPKEVVARDHFVEVQLFFESNNLDEIVVVGSRNPKKSKLETAVPVDVVNLAKIRNITPQTTTNDILTYLIPSFNSNRQSSADGTEHIDPASLRGLGPDQVLVLVNGKRRHTTSLVNYQNTVGNGSVGTDLSAIPASAIKRIEVLRDGAAAQYGSDAIAGVINLVLKDNTGLEANATYGGTSRNDGQTTNLNLNYGTKIGSKGGFINLSGEFNNREKTNRSQNHNLIIFDQTSIGNGSGTTSYDFAIDAAESRQFDDNLLAQNGLKRDDFNFQIGDAKIQNIQGFFNTSIPLNEQIEFYASGGVSHRKGTGYGFRRLPSETENVVASIFPFGFQPELNSVVTDLSSSFGFKFKFGEWKLDLSNTIGQNKFVYEVSNTNNVSLGNASPTEFEAGNHSFLQNTVNADISRLYKEIFNGLNVAFGAEYRFEKYKIVPGEEASYIDGGAQSFPGFSPLNAVDENRNSVGIYADVEADVTEKLLIGVAGRFEDYTDFGNTINGKLSARYKILDNLSVRGAIGSGFRAPSLHQQYFNNIATDVVDGEVLNSGIFRNDSDVAKQLGIPKLKEETSKNYSFGIVYSPTKQLHITADYYHIKIDNRIILTGNLGNDAYGEPVEELRKLFAQYGAETGRFFTNAINTTTNGLDVVIDYDLNLGKGKLNLSLLYNYNDNKVDDQLNNIPSLFVGQEDVYYGPQERSLIETNTPKHKGTFAINYGLDKWNFLLRNTYFGEVTRDGFPFGGIQKHDGKVVTDLTAAYKITPKIQFALGANNLFDIFPDRQIYENSYFGVFKYAPVQMGTTGAYYFGRLSLTL</sequence>
<feature type="chain" id="PRO_5028319714" evidence="10">
    <location>
        <begin position="23"/>
        <end position="887"/>
    </location>
</feature>
<dbReference type="PROSITE" id="PS52016">
    <property type="entry name" value="TONB_DEPENDENT_REC_3"/>
    <property type="match status" value="1"/>
</dbReference>
<evidence type="ECO:0000256" key="4">
    <source>
        <dbReference type="ARBA" id="ARBA00022692"/>
    </source>
</evidence>
<reference evidence="13 14" key="1">
    <citation type="submission" date="2020-06" db="EMBL/GenBank/DDBJ databases">
        <authorList>
            <person name="Criscuolo A."/>
        </authorList>
    </citation>
    <scope>NUCLEOTIDE SEQUENCE [LARGE SCALE GENOMIC DNA]</scope>
    <source>
        <strain evidence="14">CIP 111411</strain>
    </source>
</reference>
<dbReference type="Pfam" id="PF13715">
    <property type="entry name" value="CarbopepD_reg_2"/>
    <property type="match status" value="1"/>
</dbReference>
<accession>A0A6V6YM04</accession>
<keyword evidence="4 8" id="KW-0812">Transmembrane</keyword>
<dbReference type="InterPro" id="IPR037066">
    <property type="entry name" value="Plug_dom_sf"/>
</dbReference>
<keyword evidence="3 8" id="KW-1134">Transmembrane beta strand</keyword>
<dbReference type="InterPro" id="IPR012910">
    <property type="entry name" value="Plug_dom"/>
</dbReference>
<keyword evidence="7 8" id="KW-0998">Cell outer membrane</keyword>
<dbReference type="Pfam" id="PF00593">
    <property type="entry name" value="TonB_dep_Rec_b-barrel"/>
    <property type="match status" value="1"/>
</dbReference>
<dbReference type="EMBL" id="CAIJDP010000045">
    <property type="protein sequence ID" value="CAD0000510.1"/>
    <property type="molecule type" value="Genomic_DNA"/>
</dbReference>
<evidence type="ECO:0000256" key="2">
    <source>
        <dbReference type="ARBA" id="ARBA00022448"/>
    </source>
</evidence>
<comment type="caution">
    <text evidence="13">The sequence shown here is derived from an EMBL/GenBank/DDBJ whole genome shotgun (WGS) entry which is preliminary data.</text>
</comment>
<dbReference type="RefSeq" id="WP_180907491.1">
    <property type="nucleotide sequence ID" value="NZ_CAIJDP010000045.1"/>
</dbReference>
<dbReference type="InterPro" id="IPR008969">
    <property type="entry name" value="CarboxyPept-like_regulatory"/>
</dbReference>
<keyword evidence="14" id="KW-1185">Reference proteome</keyword>
<dbReference type="InterPro" id="IPR000531">
    <property type="entry name" value="Beta-barrel_TonB"/>
</dbReference>
<dbReference type="Gene3D" id="2.40.170.20">
    <property type="entry name" value="TonB-dependent receptor, beta-barrel domain"/>
    <property type="match status" value="1"/>
</dbReference>